<dbReference type="EMBL" id="MYFO01000010">
    <property type="protein sequence ID" value="TFE88274.1"/>
    <property type="molecule type" value="Genomic_DNA"/>
</dbReference>
<dbReference type="AlphaFoldDB" id="A0A4Y8Q303"/>
<accession>A0A4Y8Q303</accession>
<dbReference type="Gene3D" id="1.20.58.1000">
    <property type="entry name" value="Metal-sensitive repressor, helix protomer"/>
    <property type="match status" value="1"/>
</dbReference>
<dbReference type="InterPro" id="IPR003735">
    <property type="entry name" value="Metal_Tscrpt_repr"/>
</dbReference>
<dbReference type="PANTHER" id="PTHR33677:SF3">
    <property type="entry name" value="COPPER-SENSING TRANSCRIPTIONAL REPRESSOR RICR"/>
    <property type="match status" value="1"/>
</dbReference>
<sequence>MEMKNKESMKSFPEHRKSSQLHPKAKHAIGLRLNRIEGQVRGLQRQVERDEYCDQIVNQLEAVHSALNAVGILLLSNHLESYVARASSRCKDSITQEMLITLSILIKRRDDEK</sequence>
<dbReference type="Pfam" id="PF02583">
    <property type="entry name" value="Trns_repr_metal"/>
    <property type="match status" value="1"/>
</dbReference>
<dbReference type="OrthoDB" id="9811244at2"/>
<organism evidence="2 3">
    <name type="scientific">Paenibacillus athensensis</name>
    <dbReference type="NCBI Taxonomy" id="1967502"/>
    <lineage>
        <taxon>Bacteria</taxon>
        <taxon>Bacillati</taxon>
        <taxon>Bacillota</taxon>
        <taxon>Bacilli</taxon>
        <taxon>Bacillales</taxon>
        <taxon>Paenibacillaceae</taxon>
        <taxon>Paenibacillus</taxon>
    </lineage>
</organism>
<reference evidence="2 3" key="1">
    <citation type="submission" date="2017-03" db="EMBL/GenBank/DDBJ databases">
        <title>Isolation of Levoglucosan Utilizing Bacteria.</title>
        <authorList>
            <person name="Arya A.S."/>
        </authorList>
    </citation>
    <scope>NUCLEOTIDE SEQUENCE [LARGE SCALE GENOMIC DNA]</scope>
    <source>
        <strain evidence="2 3">MEC069</strain>
    </source>
</reference>
<evidence type="ECO:0000313" key="2">
    <source>
        <dbReference type="EMBL" id="TFE88274.1"/>
    </source>
</evidence>
<evidence type="ECO:0008006" key="4">
    <source>
        <dbReference type="Google" id="ProtNLM"/>
    </source>
</evidence>
<keyword evidence="3" id="KW-1185">Reference proteome</keyword>
<dbReference type="CDD" id="cd10148">
    <property type="entry name" value="CsoR-like_DUF156"/>
    <property type="match status" value="1"/>
</dbReference>
<dbReference type="GO" id="GO:0046872">
    <property type="term" value="F:metal ion binding"/>
    <property type="evidence" value="ECO:0007669"/>
    <property type="project" value="InterPro"/>
</dbReference>
<evidence type="ECO:0000256" key="1">
    <source>
        <dbReference type="SAM" id="MobiDB-lite"/>
    </source>
</evidence>
<gene>
    <name evidence="2" type="ORF">B5M42_10115</name>
</gene>
<protein>
    <recommendedName>
        <fullName evidence="4">Transcriptional regulator</fullName>
    </recommendedName>
</protein>
<dbReference type="InterPro" id="IPR038390">
    <property type="entry name" value="Metal_Tscrpt_repr_sf"/>
</dbReference>
<feature type="region of interest" description="Disordered" evidence="1">
    <location>
        <begin position="1"/>
        <end position="24"/>
    </location>
</feature>
<name>A0A4Y8Q303_9BACL</name>
<dbReference type="Proteomes" id="UP000298246">
    <property type="component" value="Unassembled WGS sequence"/>
</dbReference>
<feature type="compositionally biased region" description="Basic and acidic residues" evidence="1">
    <location>
        <begin position="1"/>
        <end position="17"/>
    </location>
</feature>
<comment type="caution">
    <text evidence="2">The sequence shown here is derived from an EMBL/GenBank/DDBJ whole genome shotgun (WGS) entry which is preliminary data.</text>
</comment>
<dbReference type="GO" id="GO:0045892">
    <property type="term" value="P:negative regulation of DNA-templated transcription"/>
    <property type="evidence" value="ECO:0007669"/>
    <property type="project" value="UniProtKB-ARBA"/>
</dbReference>
<dbReference type="PANTHER" id="PTHR33677">
    <property type="entry name" value="TRANSCRIPTIONAL REPRESSOR FRMR-RELATED"/>
    <property type="match status" value="1"/>
</dbReference>
<evidence type="ECO:0000313" key="3">
    <source>
        <dbReference type="Proteomes" id="UP000298246"/>
    </source>
</evidence>
<proteinExistence type="predicted"/>
<dbReference type="GO" id="GO:0003677">
    <property type="term" value="F:DNA binding"/>
    <property type="evidence" value="ECO:0007669"/>
    <property type="project" value="InterPro"/>
</dbReference>